<dbReference type="Pfam" id="PF09134">
    <property type="entry name" value="Invasin_D3"/>
    <property type="match status" value="1"/>
</dbReference>
<dbReference type="PROSITE" id="PS51127">
    <property type="entry name" value="BIG1"/>
    <property type="match status" value="4"/>
</dbReference>
<evidence type="ECO:0000256" key="2">
    <source>
        <dbReference type="SAM" id="MobiDB-lite"/>
    </source>
</evidence>
<keyword evidence="3" id="KW-0812">Transmembrane</keyword>
<organism evidence="5 6">
    <name type="scientific">Leucobacter insecticola</name>
    <dbReference type="NCBI Taxonomy" id="2714934"/>
    <lineage>
        <taxon>Bacteria</taxon>
        <taxon>Bacillati</taxon>
        <taxon>Actinomycetota</taxon>
        <taxon>Actinomycetes</taxon>
        <taxon>Micrococcales</taxon>
        <taxon>Microbacteriaceae</taxon>
        <taxon>Leucobacter</taxon>
    </lineage>
</organism>
<keyword evidence="6" id="KW-1185">Reference proteome</keyword>
<proteinExistence type="inferred from homology"/>
<dbReference type="Pfam" id="PF17936">
    <property type="entry name" value="Big_6"/>
    <property type="match status" value="2"/>
</dbReference>
<feature type="domain" description="Big-1" evidence="4">
    <location>
        <begin position="820"/>
        <end position="912"/>
    </location>
</feature>
<dbReference type="SUPFAM" id="SSF49899">
    <property type="entry name" value="Concanavalin A-like lectins/glucanases"/>
    <property type="match status" value="1"/>
</dbReference>
<dbReference type="GO" id="GO:0005975">
    <property type="term" value="P:carbohydrate metabolic process"/>
    <property type="evidence" value="ECO:0007669"/>
    <property type="project" value="UniProtKB-ARBA"/>
</dbReference>
<dbReference type="EMBL" id="CP049934">
    <property type="protein sequence ID" value="QIM15300.1"/>
    <property type="molecule type" value="Genomic_DNA"/>
</dbReference>
<dbReference type="RefSeq" id="WP_166321345.1">
    <property type="nucleotide sequence ID" value="NZ_CP049934.1"/>
</dbReference>
<dbReference type="GO" id="GO:0009279">
    <property type="term" value="C:cell outer membrane"/>
    <property type="evidence" value="ECO:0007669"/>
    <property type="project" value="TreeGrafter"/>
</dbReference>
<dbReference type="PANTHER" id="PTHR39576">
    <property type="entry name" value="ATTACHING AND EFFACING PROTEIN HOMOLOG-RELATED-RELATED"/>
    <property type="match status" value="1"/>
</dbReference>
<dbReference type="Gene3D" id="2.60.120.200">
    <property type="match status" value="1"/>
</dbReference>
<evidence type="ECO:0000256" key="1">
    <source>
        <dbReference type="ARBA" id="ARBA00010116"/>
    </source>
</evidence>
<dbReference type="Gene3D" id="2.60.40.10">
    <property type="entry name" value="Immunoglobulins"/>
    <property type="match status" value="7"/>
</dbReference>
<protein>
    <recommendedName>
        <fullName evidence="4">Big-1 domain-containing protein</fullName>
    </recommendedName>
</protein>
<dbReference type="InterPro" id="IPR013320">
    <property type="entry name" value="ConA-like_dom_sf"/>
</dbReference>
<dbReference type="SMART" id="SM00634">
    <property type="entry name" value="BID_1"/>
    <property type="match status" value="4"/>
</dbReference>
<feature type="domain" description="Big-1" evidence="4">
    <location>
        <begin position="718"/>
        <end position="811"/>
    </location>
</feature>
<dbReference type="InterPro" id="IPR041498">
    <property type="entry name" value="Big_6"/>
</dbReference>
<dbReference type="InterPro" id="IPR051715">
    <property type="entry name" value="Intimin-Invasin_domain"/>
</dbReference>
<evidence type="ECO:0000259" key="4">
    <source>
        <dbReference type="PROSITE" id="PS51127"/>
    </source>
</evidence>
<sequence>MRGLRPAAPTQRRERLLALKRVFSLALVALVVGSGVSVGSTAAQAAEVTFPIDLDFDSGAKGAVFSNPDFKVFGSPTYTGNAVADSGKDGVGWLQLTRNVNNQASALISNKSLPTAEGASFEFDFRAFAPVNQQLADGFSFFLTDGDDPSFVPTRMGALGAGLGYSSACLSATGYPGIERAYLGIGIDAYGNFSQSGGGSTALRNDGGNRPSSPSTVVLRGSGNGGAGSGVGSCGQEYRFAAANKLKTGTLAQVNVSTRAARYRRAQILVVPQPGTGPRIQVSISGLTPVGEQPTVWEYNLIDYQVVPGDGVFSELPENLRFGFAATTGGLNMITQIGSIRSSSAADAEIQASALRVNDVESDTATLGDTVSFTVNATNNGPSSINGTTTPGESRVYQDLSELGLENVSWTCESVNGGTCSTAGASGGRILKQDWYGPAGAGVKLTVTGTVASATSGGAKTSNVIIPTDFENNSLGSSSNATPTGSVIDSDVSNNSASLTLNVLAALNIEASSFSVTTTDVVADGDAAHTLTATVKDTDDLPRAGETVTFTAPAGVVLSSQTAVSGADGVASVTAKSMTAGTYTVSAKIGADQIGTDKQITFTSGDVSVGEDGTSTVSITSEEKIADGSDAHTVTATVLDANNNPVSGVTVDFTAETGATLSGASAVTGANGVATVTVTSLTAGSYDVTASVAGVALNGSPVSAVFKAGAPSVGVDGTSSFEATSGEVGADGVATHAATATVLDANNNPVSGVTVDFTAEAGATLSADNAVTGVDGVASVTISSVTAGSYDVTGSVAGTALKGSPATVTFVSGAASATTSSWTVTPGGPVTADGVSAYTATVTVLDANSNPVEGATIGFVVPAGLSQGSESLVTGADGKVAVTFTSLVADDYDLVAQLGADQIGATRVLSFEAGLPAADKNAISVSPKIVEANGVQGAVVTVWLFDAQGNLVLNAGDVVEVISTVGTHSGVTQMPDGSYRATFTSTAAGEAELNFTVDGLGSGATDTATFVATPATPVLNPTNGNPVTGTATPGQRVTITDANGVVIRSGTADATTGEFSILPARQLAHGEVVNAFATDEHGFKSGLASVTVDLRTPEPPVVDPSEGDKVTGCAEAGSTVTVRDKDGNVIGSAVVGDDCRFTVVLDPEQEEGSEITIEVTTPSGNGSEKVTVRVGLTSLIMDHDALRPGETQIARGFGYQPGEVVVGELRSEPYPLGTQTANELGEVVFEFTVPAGIEIGEHSVIIESQFSGKLSESFRVLAPTALSLTGGSILVTLGTAGALLLLGGAVMAVRRRRNAEAMQQV</sequence>
<dbReference type="InterPro" id="IPR013783">
    <property type="entry name" value="Ig-like_fold"/>
</dbReference>
<dbReference type="Proteomes" id="UP000501387">
    <property type="component" value="Chromosome"/>
</dbReference>
<comment type="similarity">
    <text evidence="1">Belongs to the intimin/invasin family.</text>
</comment>
<dbReference type="SUPFAM" id="SSF49373">
    <property type="entry name" value="Invasin/intimin cell-adhesion fragments"/>
    <property type="match status" value="5"/>
</dbReference>
<reference evidence="5 6" key="1">
    <citation type="submission" date="2020-03" db="EMBL/GenBank/DDBJ databases">
        <title>Leucobacter sp. nov., isolated from beetles.</title>
        <authorList>
            <person name="Hyun D.-W."/>
            <person name="Bae J.-W."/>
        </authorList>
    </citation>
    <scope>NUCLEOTIDE SEQUENCE [LARGE SCALE GENOMIC DNA]</scope>
    <source>
        <strain evidence="5 6">HDW9B</strain>
    </source>
</reference>
<gene>
    <name evidence="5" type="ORF">G7067_00920</name>
</gene>
<keyword evidence="3" id="KW-1133">Transmembrane helix</keyword>
<evidence type="ECO:0000313" key="5">
    <source>
        <dbReference type="EMBL" id="QIM15300.1"/>
    </source>
</evidence>
<dbReference type="InterPro" id="IPR015217">
    <property type="entry name" value="Invasin_dom_3"/>
</dbReference>
<dbReference type="InterPro" id="IPR008964">
    <property type="entry name" value="Invasin/intimin_cell_adhesion"/>
</dbReference>
<dbReference type="KEGG" id="lins:G7067_00920"/>
<evidence type="ECO:0000313" key="6">
    <source>
        <dbReference type="Proteomes" id="UP000501387"/>
    </source>
</evidence>
<feature type="region of interest" description="Disordered" evidence="2">
    <location>
        <begin position="200"/>
        <end position="227"/>
    </location>
</feature>
<keyword evidence="3" id="KW-0472">Membrane</keyword>
<feature type="transmembrane region" description="Helical" evidence="3">
    <location>
        <begin position="1273"/>
        <end position="1293"/>
    </location>
</feature>
<dbReference type="PANTHER" id="PTHR39576:SF2">
    <property type="entry name" value="ATTACHING AND EFFACING PROTEIN HOMOLOG-RELATED"/>
    <property type="match status" value="1"/>
</dbReference>
<accession>A0A6G8FFT9</accession>
<dbReference type="InterPro" id="IPR003344">
    <property type="entry name" value="Big_1_dom"/>
</dbReference>
<evidence type="ECO:0000256" key="3">
    <source>
        <dbReference type="SAM" id="Phobius"/>
    </source>
</evidence>
<feature type="domain" description="Big-1" evidence="4">
    <location>
        <begin position="614"/>
        <end position="705"/>
    </location>
</feature>
<dbReference type="Pfam" id="PF02369">
    <property type="entry name" value="Big_1"/>
    <property type="match status" value="4"/>
</dbReference>
<name>A0A6G8FFT9_9MICO</name>
<feature type="domain" description="Big-1" evidence="4">
    <location>
        <begin position="511"/>
        <end position="603"/>
    </location>
</feature>